<reference evidence="6" key="1">
    <citation type="submission" date="2015-01" db="EMBL/GenBank/DDBJ databases">
        <title>Transcriptome Assembly of Fopius arisanus.</title>
        <authorList>
            <person name="Geib S."/>
        </authorList>
    </citation>
    <scope>NUCLEOTIDE SEQUENCE</scope>
</reference>
<dbReference type="EMBL" id="GBYB01003793">
    <property type="protein sequence ID" value="JAG73560.1"/>
    <property type="molecule type" value="Transcribed_RNA"/>
</dbReference>
<evidence type="ECO:0000259" key="2">
    <source>
        <dbReference type="Pfam" id="PF14728"/>
    </source>
</evidence>
<dbReference type="InterPro" id="IPR055362">
    <property type="entry name" value="PTHB1_pf_dom"/>
</dbReference>
<dbReference type="InterPro" id="IPR028074">
    <property type="entry name" value="PHTB1_GAE_dom"/>
</dbReference>
<sequence length="826" mass="92679">MSLFRTKEWWRTECGNSETFDGQSLLVVPLFGEEKRDIIIVASHSGNLRIYKPSAQWIDETNSSSGYKFTDLMIETKIADCIIDVKSGKFVSGSQDVRLGVLMPTKLVVYGVTLTAGSTDHGDRCLLEVAYEHELPRFPASLIVGPFGAARGRDFFCVQCIDGTMLFYEQETHTFVQPMKNRLLPEPIAYAPKNDVFVTTNPGWCLECYRYQNIAEFGRTAEERMMKGEDKSLEPDWIYNLGEAVLGIEPVTLTSFEVGIVVLGERNLYCFRDNCTGVKYAKRLDYTPLCFHAYVIEPDGKLMVLVVADTDTLLVYEGTTLKWSAQLPFTPVAIARAHFQHLEGVIVILSEEGRLEACYLGAEPSLFVAPPIHRRGFDYKAAEDELVEMRKITKSATTADKELSPATMESELLMTIDISKDLEKAPLIGENEGEQDSMCRINIEVSSYTPLTNVEVNVEVLRPLVVTNGYHVFPALRERQVIQTTIYINEILPPLSSEARITASYETDNGGLRVLQKPIQLPLRMMLRACPPETNASFSVTIKCLDPLVNFSQLFPEFIVDTTQRPSSNALGLRVLNTNHVVTIVAGASTNRYRVQSNDPLSMTLVLQQMVTRLKSRSPGNIVTSIGQNHLQLVQSQVEAHFGSRQRVKAISNEIALLTTQLRNIERKILQGIRDRNVRSLGATGLPVLLESTYRAMFSHLQELEAAQAERSRAGHGLQCAVRLLLLLIRPNVNDEKYAILESAIGFEPQLRNDVDWEEVADVALFALLRVTSRKPENEPSTRQLTWNKFDTARDLAKLKKRLVHAVERLSKPLESVQENEADSAE</sequence>
<feature type="domain" description="PTHB1 platform" evidence="3">
    <location>
        <begin position="522"/>
        <end position="620"/>
    </location>
</feature>
<feature type="domain" description="PTHB1 C-terminal helix bundle" evidence="5">
    <location>
        <begin position="733"/>
        <end position="810"/>
    </location>
</feature>
<dbReference type="Pfam" id="PF23338">
    <property type="entry name" value="PTHB1_hp"/>
    <property type="match status" value="1"/>
</dbReference>
<organism evidence="6">
    <name type="scientific">Fopius arisanus</name>
    <dbReference type="NCBI Taxonomy" id="64838"/>
    <lineage>
        <taxon>Eukaryota</taxon>
        <taxon>Metazoa</taxon>
        <taxon>Ecdysozoa</taxon>
        <taxon>Arthropoda</taxon>
        <taxon>Hexapoda</taxon>
        <taxon>Insecta</taxon>
        <taxon>Pterygota</taxon>
        <taxon>Neoptera</taxon>
        <taxon>Endopterygota</taxon>
        <taxon>Hymenoptera</taxon>
        <taxon>Apocrita</taxon>
        <taxon>Ichneumonoidea</taxon>
        <taxon>Braconidae</taxon>
        <taxon>Opiinae</taxon>
        <taxon>Fopius</taxon>
    </lineage>
</organism>
<dbReference type="Pfam" id="PF23337">
    <property type="entry name" value="PTHB1_pf"/>
    <property type="match status" value="1"/>
</dbReference>
<proteinExistence type="predicted"/>
<dbReference type="GO" id="GO:0060271">
    <property type="term" value="P:cilium assembly"/>
    <property type="evidence" value="ECO:0007669"/>
    <property type="project" value="TreeGrafter"/>
</dbReference>
<dbReference type="PANTHER" id="PTHR20991">
    <property type="entry name" value="PARATHYROID HORMONE-RESPONSIVE B1 GENE"/>
    <property type="match status" value="1"/>
</dbReference>
<dbReference type="AlphaFoldDB" id="A0A0C9PRB8"/>
<evidence type="ECO:0000259" key="3">
    <source>
        <dbReference type="Pfam" id="PF23337"/>
    </source>
</evidence>
<dbReference type="Pfam" id="PF23339">
    <property type="entry name" value="PTHB1_CtH"/>
    <property type="match status" value="1"/>
</dbReference>
<name>A0A0C9PRB8_9HYME</name>
<evidence type="ECO:0000259" key="5">
    <source>
        <dbReference type="Pfam" id="PF23339"/>
    </source>
</evidence>
<feature type="domain" description="PTHB1 GAE" evidence="2">
    <location>
        <begin position="437"/>
        <end position="517"/>
    </location>
</feature>
<evidence type="ECO:0000313" key="6">
    <source>
        <dbReference type="EMBL" id="JAG73560.1"/>
    </source>
</evidence>
<dbReference type="InterPro" id="IPR028073">
    <property type="entry name" value="PHTB1_N_dom"/>
</dbReference>
<dbReference type="Pfam" id="PF14727">
    <property type="entry name" value="PHTB1_N"/>
    <property type="match status" value="1"/>
</dbReference>
<dbReference type="InterPro" id="IPR026511">
    <property type="entry name" value="PTHB1"/>
</dbReference>
<protein>
    <submittedName>
        <fullName evidence="6">Bbs9_1 protein</fullName>
    </submittedName>
</protein>
<dbReference type="GO" id="GO:0034464">
    <property type="term" value="C:BBSome"/>
    <property type="evidence" value="ECO:0007669"/>
    <property type="project" value="InterPro"/>
</dbReference>
<dbReference type="GO" id="GO:0016020">
    <property type="term" value="C:membrane"/>
    <property type="evidence" value="ECO:0007669"/>
    <property type="project" value="TreeGrafter"/>
</dbReference>
<feature type="domain" description="PTHB1 N-terminal" evidence="1">
    <location>
        <begin position="1"/>
        <end position="364"/>
    </location>
</feature>
<dbReference type="InterPro" id="IPR055364">
    <property type="entry name" value="PTHB1_CtH_dom"/>
</dbReference>
<dbReference type="InterPro" id="IPR055363">
    <property type="entry name" value="PTHB1_hp_dom"/>
</dbReference>
<evidence type="ECO:0000259" key="4">
    <source>
        <dbReference type="Pfam" id="PF23338"/>
    </source>
</evidence>
<feature type="domain" description="PTHB1 hairpin" evidence="4">
    <location>
        <begin position="630"/>
        <end position="730"/>
    </location>
</feature>
<gene>
    <name evidence="6" type="primary">bbs9_1</name>
    <name evidence="6" type="ORF">g.36786</name>
</gene>
<dbReference type="Pfam" id="PF14728">
    <property type="entry name" value="PTHB1_GAE"/>
    <property type="match status" value="1"/>
</dbReference>
<dbReference type="PANTHER" id="PTHR20991:SF0">
    <property type="entry name" value="PROTEIN PTHB1"/>
    <property type="match status" value="1"/>
</dbReference>
<evidence type="ECO:0000259" key="1">
    <source>
        <dbReference type="Pfam" id="PF14727"/>
    </source>
</evidence>
<accession>A0A0C9PRB8</accession>